<evidence type="ECO:0000256" key="1">
    <source>
        <dbReference type="ARBA" id="ARBA00004123"/>
    </source>
</evidence>
<dbReference type="PANTHER" id="PTHR23188">
    <property type="entry name" value="RNA POLYMERASE II-ASSOCIATED FACTOR 1 HOMOLOG"/>
    <property type="match status" value="1"/>
</dbReference>
<feature type="region of interest" description="Disordered" evidence="4">
    <location>
        <begin position="379"/>
        <end position="439"/>
    </location>
</feature>
<evidence type="ECO:0000313" key="5">
    <source>
        <dbReference type="EMBL" id="KAL3235278.1"/>
    </source>
</evidence>
<dbReference type="PANTHER" id="PTHR23188:SF12">
    <property type="entry name" value="RNA POLYMERASE II-ASSOCIATED FACTOR 1 HOMOLOG"/>
    <property type="match status" value="1"/>
</dbReference>
<organism evidence="5 6">
    <name type="scientific">Nakaseomyces bracarensis</name>
    <dbReference type="NCBI Taxonomy" id="273131"/>
    <lineage>
        <taxon>Eukaryota</taxon>
        <taxon>Fungi</taxon>
        <taxon>Dikarya</taxon>
        <taxon>Ascomycota</taxon>
        <taxon>Saccharomycotina</taxon>
        <taxon>Saccharomycetes</taxon>
        <taxon>Saccharomycetales</taxon>
        <taxon>Saccharomycetaceae</taxon>
        <taxon>Nakaseomyces</taxon>
    </lineage>
</organism>
<comment type="subcellular location">
    <subcellularLocation>
        <location evidence="1">Nucleus</location>
    </subcellularLocation>
</comment>
<comment type="caution">
    <text evidence="5">The sequence shown here is derived from an EMBL/GenBank/DDBJ whole genome shotgun (WGS) entry which is preliminary data.</text>
</comment>
<dbReference type="Pfam" id="PF03985">
    <property type="entry name" value="Paf1"/>
    <property type="match status" value="1"/>
</dbReference>
<gene>
    <name evidence="5" type="ORF">RNJ44_00037</name>
</gene>
<keyword evidence="6" id="KW-1185">Reference proteome</keyword>
<keyword evidence="3" id="KW-0539">Nucleus</keyword>
<evidence type="ECO:0000313" key="6">
    <source>
        <dbReference type="Proteomes" id="UP001623330"/>
    </source>
</evidence>
<protein>
    <submittedName>
        <fullName evidence="5">RNA polymerase II-associated protein 1</fullName>
    </submittedName>
</protein>
<accession>A0ABR4P0Z9</accession>
<dbReference type="Proteomes" id="UP001623330">
    <property type="component" value="Unassembled WGS sequence"/>
</dbReference>
<feature type="compositionally biased region" description="Acidic residues" evidence="4">
    <location>
        <begin position="381"/>
        <end position="393"/>
    </location>
</feature>
<name>A0ABR4P0Z9_9SACH</name>
<evidence type="ECO:0000256" key="2">
    <source>
        <dbReference type="ARBA" id="ARBA00007560"/>
    </source>
</evidence>
<dbReference type="EMBL" id="JBEVYD010000001">
    <property type="protein sequence ID" value="KAL3235278.1"/>
    <property type="molecule type" value="Genomic_DNA"/>
</dbReference>
<comment type="similarity">
    <text evidence="2">Belongs to the PAF1 family.</text>
</comment>
<dbReference type="InterPro" id="IPR007133">
    <property type="entry name" value="RNA_pol_II-assoc_Paf1"/>
</dbReference>
<proteinExistence type="inferred from homology"/>
<feature type="compositionally biased region" description="Basic and acidic residues" evidence="4">
    <location>
        <begin position="394"/>
        <end position="403"/>
    </location>
</feature>
<sequence length="439" mass="51062">MSKKQDYIAKIKYQNNLPAPLLPPKLMEVPERPEENVDSPQLIDSLYTKTNVTPLIKIDNDLGMPLDLMKIPGLLNRQDTKYLYAVDNSVKLHPHDRVLLRDPRMDRVTTTDMSKVTFLRRTEYVSSSIIQADSTKKRNGLINKRLREVEDDLLSPSQIVEKVESTFETVTKDLSQLQHPVKKKLKAVKTWSLLPDTASMDQNYFTLRLVGSAVLDKQERKKLAVSTAIFRPVELEEDEWISMYATDVKDSENLEKDMERNLEEQVNAEDIVDKNYKFKRFRDYDMKHVKQAQEGLSTQSNPESFNELAIVLNDERGVAFYKPLRSRIELRRRRVADAIRPIVREHNIDQLNIKLRNATPKEANVRDHLRMKYDPINFAAVDEEELEEEEEEKPDQGETKEETSQSVEQESENQEEKKEQNENENDESMKAGSEVNENQ</sequence>
<reference evidence="5 6" key="1">
    <citation type="submission" date="2024-05" db="EMBL/GenBank/DDBJ databases">
        <title>Long read based assembly of the Candida bracarensis genome reveals expanded adhesin content.</title>
        <authorList>
            <person name="Marcet-Houben M."/>
            <person name="Ksiezopolska E."/>
            <person name="Gabaldon T."/>
        </authorList>
    </citation>
    <scope>NUCLEOTIDE SEQUENCE [LARGE SCALE GENOMIC DNA]</scope>
    <source>
        <strain evidence="5 6">CBM6</strain>
    </source>
</reference>
<evidence type="ECO:0000256" key="3">
    <source>
        <dbReference type="ARBA" id="ARBA00023242"/>
    </source>
</evidence>
<evidence type="ECO:0000256" key="4">
    <source>
        <dbReference type="SAM" id="MobiDB-lite"/>
    </source>
</evidence>